<evidence type="ECO:0000259" key="8">
    <source>
        <dbReference type="PROSITE" id="PS50887"/>
    </source>
</evidence>
<feature type="domain" description="EAL" evidence="7">
    <location>
        <begin position="1270"/>
        <end position="1525"/>
    </location>
</feature>
<dbReference type="PROSITE" id="PS50122">
    <property type="entry name" value="CHEB"/>
    <property type="match status" value="1"/>
</dbReference>
<dbReference type="SUPFAM" id="SSF141868">
    <property type="entry name" value="EAL domain-like"/>
    <property type="match status" value="1"/>
</dbReference>
<evidence type="ECO:0000256" key="1">
    <source>
        <dbReference type="PROSITE-ProRule" id="PRU00050"/>
    </source>
</evidence>
<dbReference type="InterPro" id="IPR000014">
    <property type="entry name" value="PAS"/>
</dbReference>
<dbReference type="PROSITE" id="PS50883">
    <property type="entry name" value="EAL"/>
    <property type="match status" value="1"/>
</dbReference>
<feature type="active site" evidence="1">
    <location>
        <position position="45"/>
    </location>
</feature>
<feature type="domain" description="CheB-type methylesterase" evidence="5">
    <location>
        <begin position="30"/>
        <end position="222"/>
    </location>
</feature>
<proteinExistence type="predicted"/>
<evidence type="ECO:0000256" key="2">
    <source>
        <dbReference type="SAM" id="Coils"/>
    </source>
</evidence>
<dbReference type="SMART" id="SM00086">
    <property type="entry name" value="PAC"/>
    <property type="match status" value="1"/>
</dbReference>
<dbReference type="SUPFAM" id="SSF47757">
    <property type="entry name" value="Chemotaxis receptor methyltransferase CheR, N-terminal domain"/>
    <property type="match status" value="1"/>
</dbReference>
<dbReference type="InterPro" id="IPR035965">
    <property type="entry name" value="PAS-like_dom_sf"/>
</dbReference>
<reference evidence="9 10" key="1">
    <citation type="submission" date="2018-06" db="EMBL/GenBank/DDBJ databases">
        <title>Azoarcus communis strain SWub3 genome.</title>
        <authorList>
            <person name="Zorraquino Salvo V."/>
            <person name="Toubiana D."/>
            <person name="Blumwald E."/>
        </authorList>
    </citation>
    <scope>NUCLEOTIDE SEQUENCE [LARGE SCALE GENOMIC DNA]</scope>
    <source>
        <strain evidence="9 10">SWub3</strain>
    </source>
</reference>
<dbReference type="InterPro" id="IPR001610">
    <property type="entry name" value="PAC"/>
</dbReference>
<dbReference type="Gene3D" id="3.40.50.180">
    <property type="entry name" value="Methylesterase CheB, C-terminal domain"/>
    <property type="match status" value="1"/>
</dbReference>
<dbReference type="CDD" id="cd01949">
    <property type="entry name" value="GGDEF"/>
    <property type="match status" value="1"/>
</dbReference>
<keyword evidence="1" id="KW-0378">Hydrolase</keyword>
<dbReference type="Proteomes" id="UP000248259">
    <property type="component" value="Unassembled WGS sequence"/>
</dbReference>
<dbReference type="InterPro" id="IPR029063">
    <property type="entry name" value="SAM-dependent_MTases_sf"/>
</dbReference>
<dbReference type="SMART" id="SM00091">
    <property type="entry name" value="PAS"/>
    <property type="match status" value="4"/>
</dbReference>
<keyword evidence="2" id="KW-0175">Coiled coil</keyword>
<feature type="domain" description="PAC" evidence="4">
    <location>
        <begin position="1045"/>
        <end position="1097"/>
    </location>
</feature>
<dbReference type="InterPro" id="IPR035909">
    <property type="entry name" value="CheB_C"/>
</dbReference>
<dbReference type="Pfam" id="PF01339">
    <property type="entry name" value="CheB_methylest"/>
    <property type="match status" value="1"/>
</dbReference>
<dbReference type="SUPFAM" id="SSF55073">
    <property type="entry name" value="Nucleotide cyclase"/>
    <property type="match status" value="1"/>
</dbReference>
<dbReference type="Pfam" id="PF00990">
    <property type="entry name" value="GGDEF"/>
    <property type="match status" value="1"/>
</dbReference>
<gene>
    <name evidence="9" type="ORF">DNK49_04335</name>
</gene>
<dbReference type="CDD" id="cd00130">
    <property type="entry name" value="PAS"/>
    <property type="match status" value="1"/>
</dbReference>
<dbReference type="InterPro" id="IPR013656">
    <property type="entry name" value="PAS_4"/>
</dbReference>
<comment type="caution">
    <text evidence="9">The sequence shown here is derived from an EMBL/GenBank/DDBJ whole genome shotgun (WGS) entry which is preliminary data.</text>
</comment>
<dbReference type="PROSITE" id="PS50112">
    <property type="entry name" value="PAS"/>
    <property type="match status" value="2"/>
</dbReference>
<dbReference type="Pfam" id="PF03705">
    <property type="entry name" value="CheR_N"/>
    <property type="match status" value="1"/>
</dbReference>
<dbReference type="Pfam" id="PF08448">
    <property type="entry name" value="PAS_4"/>
    <property type="match status" value="1"/>
</dbReference>
<dbReference type="Gene3D" id="3.20.20.450">
    <property type="entry name" value="EAL domain"/>
    <property type="match status" value="1"/>
</dbReference>
<dbReference type="InterPro" id="IPR000780">
    <property type="entry name" value="CheR_MeTrfase"/>
</dbReference>
<dbReference type="PROSITE" id="PS50113">
    <property type="entry name" value="PAC"/>
    <property type="match status" value="1"/>
</dbReference>
<dbReference type="SMART" id="SM00052">
    <property type="entry name" value="EAL"/>
    <property type="match status" value="1"/>
</dbReference>
<dbReference type="InterPro" id="IPR000673">
    <property type="entry name" value="Sig_transdc_resp-reg_Me-estase"/>
</dbReference>
<dbReference type="SUPFAM" id="SSF52738">
    <property type="entry name" value="Methylesterase CheB, C-terminal domain"/>
    <property type="match status" value="1"/>
</dbReference>
<organism evidence="9 10">
    <name type="scientific">Parazoarcus communis SWub3 = DSM 12120</name>
    <dbReference type="NCBI Taxonomy" id="1121029"/>
    <lineage>
        <taxon>Bacteria</taxon>
        <taxon>Pseudomonadati</taxon>
        <taxon>Pseudomonadota</taxon>
        <taxon>Betaproteobacteria</taxon>
        <taxon>Rhodocyclales</taxon>
        <taxon>Zoogloeaceae</taxon>
        <taxon>Parazoarcus</taxon>
    </lineage>
</organism>
<dbReference type="InterPro" id="IPR043128">
    <property type="entry name" value="Rev_trsase/Diguanyl_cyclase"/>
</dbReference>
<evidence type="ECO:0000259" key="7">
    <source>
        <dbReference type="PROSITE" id="PS50883"/>
    </source>
</evidence>
<dbReference type="GO" id="GO:0000156">
    <property type="term" value="F:phosphorelay response regulator activity"/>
    <property type="evidence" value="ECO:0007669"/>
    <property type="project" value="InterPro"/>
</dbReference>
<keyword evidence="10" id="KW-1185">Reference proteome</keyword>
<dbReference type="InterPro" id="IPR000700">
    <property type="entry name" value="PAS-assoc_C"/>
</dbReference>
<name>A0A323UZD3_9RHOO</name>
<sequence>MRQIAGLTAFWHDQMTGNMKNKKNPHPVPPTPAGRKTFIAGIGASAGGLEALTQLIGQLRPGLSCAYVVLQHLSPSYRSMMAEILGRETDLRVKELEQGDVPEPGVVYVVPSNANALLKDGRLVLVHAPPEVVPKPSINQFFISLAAEEGESAIGVILSGTGSDGVAGLRAIQAAGGFTLVQQPDTAKYDGMPRAAIEAGVADHVLAPDDIAAQIARLLELPAEHNDVEAPVDLLASLFKQLRERLDFDFSGYKMGTLMRRIRRRQFATGCSDMPAYLKWVESNPEELDHLARDILISVTAFFRDRDAFVALRQSVADIVARKPAGSEIRVWVAGCASGEEAYSIAMLFAEALGDRLMLYRIQIFATDIDDDALNVARRGVYPAASTTEVPAELLERFFRHTGNTYEAGKQLRDMIVFARHNLVSDPPFLRLDLVSCRNVLIYFDAPLQAKVLQTFHFGMNKEGVLFLGRSESIAQAEQLFVPLNRRERLFHASGEVAARSPQATVALASRPREKRRESQHEILLKGLVSGLGVTVVMCDRHANVLHAAGDTERFLHFPAGASRLSLPDLVSPALRAEVIALMRRCDQQAQVQCSRPRRVGEHWIKLVAERVSSADEVFYLFIFCPEPEVAPVPGGAADVHAGETDARGEQALADELMATREHLQALIEEMATANEEMQALNEEAQASNEELQATNEELEAANEEMQATNEELVSLNEELNVKTVELSGLYEEYAHLYDALEFPVLVFDRELQLTRFNAPAARRFDLRTTALRQHLARLKLPVPLPVLETLLGRAMAHGDREQEMVMVEDRHLRIIVTPGLNKRGDVRSLVASFIDVSDIVRTQVALSESEQRLHALMDKTTVMFAMRNLAGQYLYVNRRFVEFFGLEGREVVGANDFSLFDKTLAGDIWGATVESMRTRSNIVVDHRLEREAETRYLRAVHQTLSDEAGQPVALIFEAEDVTASRHAEEQLRITAKVFDHAGEAIVVTDPDGFIQTVNSAFCRITGYGVGDAMGRQIGRLLRSGRHSREFYEAMWQALKGNGFWQGEIWNKRKNGEIFPEWLTINRVEGAEGQIEHFVAVFSDISDIKNAQRRAEYLATHDPLTRLPNRSLFQDRLRQSLAHARRHGARVALMFIDLDNFKTINDTLGHDIGDELLKAAALRLQQVVRDFDTVARLGGDEFTAILGDCDADGASLVAKRVVDELSTSFDIEGRKLFVSASVGIAFYPEDGQDSNTLVKAADTAMYRAKELGRNRVEFFVPDLHVRLLKRATLESALRAALEQKRLRLVFQPQFTACSERRLIGAEALVRWKDPVLGEVSPAEFIPMSESSGLILEVSKEVERLLIEHLHLWITAGMSPPPISLNCSPRSMREPDMALRLISALKRAAVPAELLCIEITEGALLENTQHVTDNLGTLARHGIRISVDDFGTGYSSLIYLKRLPLSELKVDKSFVDGLGEDQDDEAIAEAILGLAHSLGLDTVAEGVETERQLEWLRRHGCKAVQGYLFSRPLEAGSFEAMMEQRHHDE</sequence>
<dbReference type="Pfam" id="PF13426">
    <property type="entry name" value="PAS_9"/>
    <property type="match status" value="1"/>
</dbReference>
<dbReference type="Gene3D" id="3.40.50.150">
    <property type="entry name" value="Vaccinia Virus protein VP39"/>
    <property type="match status" value="1"/>
</dbReference>
<evidence type="ECO:0000259" key="5">
    <source>
        <dbReference type="PROSITE" id="PS50122"/>
    </source>
</evidence>
<feature type="domain" description="PAS" evidence="3">
    <location>
        <begin position="850"/>
        <end position="894"/>
    </location>
</feature>
<feature type="active site" evidence="1">
    <location>
        <position position="72"/>
    </location>
</feature>
<feature type="active site" evidence="1">
    <location>
        <position position="164"/>
    </location>
</feature>
<dbReference type="NCBIfam" id="TIGR00229">
    <property type="entry name" value="sensory_box"/>
    <property type="match status" value="2"/>
</dbReference>
<evidence type="ECO:0000313" key="9">
    <source>
        <dbReference type="EMBL" id="PZA17764.1"/>
    </source>
</evidence>
<dbReference type="GO" id="GO:0006935">
    <property type="term" value="P:chemotaxis"/>
    <property type="evidence" value="ECO:0007669"/>
    <property type="project" value="UniProtKB-UniRule"/>
</dbReference>
<dbReference type="Gene3D" id="3.30.70.270">
    <property type="match status" value="1"/>
</dbReference>
<dbReference type="NCBIfam" id="TIGR00254">
    <property type="entry name" value="GGDEF"/>
    <property type="match status" value="1"/>
</dbReference>
<dbReference type="GO" id="GO:0008984">
    <property type="term" value="F:protein-glutamate methylesterase activity"/>
    <property type="evidence" value="ECO:0007669"/>
    <property type="project" value="InterPro"/>
</dbReference>
<keyword evidence="1" id="KW-0145">Chemotaxis</keyword>
<dbReference type="GO" id="GO:0005737">
    <property type="term" value="C:cytoplasm"/>
    <property type="evidence" value="ECO:0007669"/>
    <property type="project" value="InterPro"/>
</dbReference>
<dbReference type="CDD" id="cd16434">
    <property type="entry name" value="CheB-CheR_fusion"/>
    <property type="match status" value="1"/>
</dbReference>
<dbReference type="CDD" id="cd01948">
    <property type="entry name" value="EAL"/>
    <property type="match status" value="1"/>
</dbReference>
<dbReference type="Pfam" id="PF01739">
    <property type="entry name" value="CheR"/>
    <property type="match status" value="1"/>
</dbReference>
<evidence type="ECO:0000259" key="3">
    <source>
        <dbReference type="PROSITE" id="PS50112"/>
    </source>
</evidence>
<dbReference type="PANTHER" id="PTHR44757:SF2">
    <property type="entry name" value="BIOFILM ARCHITECTURE MAINTENANCE PROTEIN MBAA"/>
    <property type="match status" value="1"/>
</dbReference>
<protein>
    <submittedName>
        <fullName evidence="9">PAS domain S-box protein</fullName>
    </submittedName>
</protein>
<dbReference type="InterPro" id="IPR035919">
    <property type="entry name" value="EAL_sf"/>
</dbReference>
<dbReference type="GO" id="GO:0008757">
    <property type="term" value="F:S-adenosylmethionine-dependent methyltransferase activity"/>
    <property type="evidence" value="ECO:0007669"/>
    <property type="project" value="InterPro"/>
</dbReference>
<dbReference type="Pfam" id="PF00563">
    <property type="entry name" value="EAL"/>
    <property type="match status" value="1"/>
</dbReference>
<dbReference type="InterPro" id="IPR029787">
    <property type="entry name" value="Nucleotide_cyclase"/>
</dbReference>
<dbReference type="SUPFAM" id="SSF55785">
    <property type="entry name" value="PYP-like sensor domain (PAS domain)"/>
    <property type="match status" value="2"/>
</dbReference>
<dbReference type="PRINTS" id="PR00996">
    <property type="entry name" value="CHERMTFRASE"/>
</dbReference>
<dbReference type="PROSITE" id="PS50887">
    <property type="entry name" value="GGDEF"/>
    <property type="match status" value="1"/>
</dbReference>
<dbReference type="InterPro" id="IPR052155">
    <property type="entry name" value="Biofilm_reg_signaling"/>
</dbReference>
<dbReference type="Gene3D" id="3.30.450.20">
    <property type="entry name" value="PAS domain"/>
    <property type="match status" value="3"/>
</dbReference>
<dbReference type="SUPFAM" id="SSF53335">
    <property type="entry name" value="S-adenosyl-L-methionine-dependent methyltransferases"/>
    <property type="match status" value="1"/>
</dbReference>
<dbReference type="PROSITE" id="PS50123">
    <property type="entry name" value="CHER"/>
    <property type="match status" value="1"/>
</dbReference>
<dbReference type="FunFam" id="3.30.70.270:FF:000001">
    <property type="entry name" value="Diguanylate cyclase domain protein"/>
    <property type="match status" value="1"/>
</dbReference>
<dbReference type="InterPro" id="IPR001633">
    <property type="entry name" value="EAL_dom"/>
</dbReference>
<dbReference type="EMBL" id="QKOE01000002">
    <property type="protein sequence ID" value="PZA17764.1"/>
    <property type="molecule type" value="Genomic_DNA"/>
</dbReference>
<evidence type="ECO:0000259" key="4">
    <source>
        <dbReference type="PROSITE" id="PS50113"/>
    </source>
</evidence>
<dbReference type="SMART" id="SM00267">
    <property type="entry name" value="GGDEF"/>
    <property type="match status" value="1"/>
</dbReference>
<feature type="coiled-coil region" evidence="2">
    <location>
        <begin position="657"/>
        <end position="726"/>
    </location>
</feature>
<evidence type="ECO:0000313" key="10">
    <source>
        <dbReference type="Proteomes" id="UP000248259"/>
    </source>
</evidence>
<dbReference type="InterPro" id="IPR022642">
    <property type="entry name" value="CheR_C"/>
</dbReference>
<accession>A0A323UZD3</accession>
<dbReference type="SMART" id="SM00138">
    <property type="entry name" value="MeTrc"/>
    <property type="match status" value="1"/>
</dbReference>
<dbReference type="PANTHER" id="PTHR44757">
    <property type="entry name" value="DIGUANYLATE CYCLASE DGCP"/>
    <property type="match status" value="1"/>
</dbReference>
<feature type="domain" description="PAS" evidence="3">
    <location>
        <begin position="971"/>
        <end position="1042"/>
    </location>
</feature>
<feature type="domain" description="CheR-type methyltransferase" evidence="6">
    <location>
        <begin position="242"/>
        <end position="504"/>
    </location>
</feature>
<dbReference type="InterPro" id="IPR022641">
    <property type="entry name" value="CheR_N"/>
</dbReference>
<dbReference type="InterPro" id="IPR000160">
    <property type="entry name" value="GGDEF_dom"/>
</dbReference>
<feature type="domain" description="GGDEF" evidence="8">
    <location>
        <begin position="1129"/>
        <end position="1261"/>
    </location>
</feature>
<evidence type="ECO:0000259" key="6">
    <source>
        <dbReference type="PROSITE" id="PS50123"/>
    </source>
</evidence>